<evidence type="ECO:0000313" key="4">
    <source>
        <dbReference type="EMBL" id="AGO87869.1"/>
    </source>
</evidence>
<dbReference type="CDD" id="cd00156">
    <property type="entry name" value="REC"/>
    <property type="match status" value="1"/>
</dbReference>
<dbReference type="Gene3D" id="3.40.50.2300">
    <property type="match status" value="1"/>
</dbReference>
<feature type="domain" description="Response regulatory" evidence="3">
    <location>
        <begin position="8"/>
        <end position="122"/>
    </location>
</feature>
<reference evidence="4" key="1">
    <citation type="journal article" date="2014" name="ISME J.">
        <title>Genomic properties of Marine Group A bacteria indicate a role in the marine sulfur cycle.</title>
        <authorList>
            <person name="Wright J.J."/>
            <person name="Mewis K."/>
            <person name="Hanson N.W."/>
            <person name="Konwar K.M."/>
            <person name="Maas K.R."/>
            <person name="Hallam S.J."/>
        </authorList>
    </citation>
    <scope>NUCLEOTIDE SEQUENCE</scope>
</reference>
<feature type="modified residue" description="4-aspartylphosphate" evidence="2">
    <location>
        <position position="57"/>
    </location>
</feature>
<dbReference type="Pfam" id="PF08665">
    <property type="entry name" value="PglZ"/>
    <property type="match status" value="1"/>
</dbReference>
<evidence type="ECO:0000259" key="3">
    <source>
        <dbReference type="PROSITE" id="PS50110"/>
    </source>
</evidence>
<evidence type="ECO:0000256" key="1">
    <source>
        <dbReference type="ARBA" id="ARBA00022553"/>
    </source>
</evidence>
<dbReference type="EMBL" id="KF170416">
    <property type="protein sequence ID" value="AGO87869.1"/>
    <property type="molecule type" value="Genomic_DNA"/>
</dbReference>
<dbReference type="InterPro" id="IPR011006">
    <property type="entry name" value="CheY-like_superfamily"/>
</dbReference>
<dbReference type="PANTHER" id="PTHR44591:SF3">
    <property type="entry name" value="RESPONSE REGULATORY DOMAIN-CONTAINING PROTEIN"/>
    <property type="match status" value="1"/>
</dbReference>
<dbReference type="SMART" id="SM00448">
    <property type="entry name" value="REC"/>
    <property type="match status" value="1"/>
</dbReference>
<accession>S4W7I0</accession>
<dbReference type="GO" id="GO:0000160">
    <property type="term" value="P:phosphorelay signal transduction system"/>
    <property type="evidence" value="ECO:0007669"/>
    <property type="project" value="InterPro"/>
</dbReference>
<keyword evidence="1 2" id="KW-0597">Phosphoprotein</keyword>
<dbReference type="InterPro" id="IPR017850">
    <property type="entry name" value="Alkaline_phosphatase_core_sf"/>
</dbReference>
<sequence>METQYRGKILWIDDEIDHLKPHILALEEKGYDIRTATNGSDGIAFAEDEPFHLALIDQFMAGMDGMETLRRLKESCPALPVVMITKSEEEWLMDEAISEQVEQFLIKPVNPSQVFMACKQVLEKHKIQEEKATSGYLQEFQDIESKLSSDPSFAGWWEIHNKLVKWQLNFDEHSDTGLGNILADQIQSANRAFIQFIENGYSNWVVGQNRPQMVHDTIPIAVAPKLNEGKKVCLLVLDCMRHDHFMTLMTELRSLFDIVIDPSLALLPSATPYSRNAIFSGMFPNEFCKKYPEQVEAMQQEKGVNRFEEIFLSDQLSRLDLANVKLHFKKIWKVSEGNNYQSHVGDYLDSDLMAIVVNFIDILAHARSESEVLQEMVPDESGYRSSVKTWFKNSWLLKVLKTLKETGFTVVITSDHGSIRVGKGVLVGADKETSSGIRYKMGRNLNCNEKHALIIRKPSDYGLPELVHQTNYLIAKDDVYFLYPNQQHRYEKKIKNSFQHGGISMDEMLVPLATLTPLT</sequence>
<evidence type="ECO:0000256" key="2">
    <source>
        <dbReference type="PROSITE-ProRule" id="PRU00169"/>
    </source>
</evidence>
<dbReference type="PANTHER" id="PTHR44591">
    <property type="entry name" value="STRESS RESPONSE REGULATOR PROTEIN 1"/>
    <property type="match status" value="1"/>
</dbReference>
<dbReference type="SUPFAM" id="SSF53649">
    <property type="entry name" value="Alkaline phosphatase-like"/>
    <property type="match status" value="1"/>
</dbReference>
<dbReference type="InterPro" id="IPR001789">
    <property type="entry name" value="Sig_transdc_resp-reg_receiver"/>
</dbReference>
<dbReference type="SUPFAM" id="SSF52172">
    <property type="entry name" value="CheY-like"/>
    <property type="match status" value="1"/>
</dbReference>
<protein>
    <submittedName>
        <fullName evidence="4">Response regulator receiver protein</fullName>
    </submittedName>
</protein>
<dbReference type="PROSITE" id="PS50110">
    <property type="entry name" value="RESPONSE_REGULATORY"/>
    <property type="match status" value="1"/>
</dbReference>
<dbReference type="InterPro" id="IPR050595">
    <property type="entry name" value="Bact_response_regulator"/>
</dbReference>
<dbReference type="Pfam" id="PF00072">
    <property type="entry name" value="Response_reg"/>
    <property type="match status" value="1"/>
</dbReference>
<name>S4W7I0_9BACT</name>
<organism evidence="4">
    <name type="scientific">uncultured bacterium FGYC_13M19</name>
    <dbReference type="NCBI Taxonomy" id="1343844"/>
    <lineage>
        <taxon>Bacteria</taxon>
        <taxon>environmental samples</taxon>
    </lineage>
</organism>
<proteinExistence type="predicted"/>
<dbReference type="AlphaFoldDB" id="S4W7I0"/>